<comment type="caution">
    <text evidence="1">The sequence shown here is derived from an EMBL/GenBank/DDBJ whole genome shotgun (WGS) entry which is preliminary data.</text>
</comment>
<evidence type="ECO:0000313" key="2">
    <source>
        <dbReference type="Proteomes" id="UP000295008"/>
    </source>
</evidence>
<protein>
    <submittedName>
        <fullName evidence="1">Uncharacterized protein</fullName>
    </submittedName>
</protein>
<sequence length="40" mass="4658">MFADGPRQEKVEQKVLSADKVALSLNEINNTDYKRNYRIC</sequence>
<dbReference type="EMBL" id="SLUN01000015">
    <property type="protein sequence ID" value="TCL66587.1"/>
    <property type="molecule type" value="Genomic_DNA"/>
</dbReference>
<gene>
    <name evidence="1" type="ORF">EDC14_1015132</name>
</gene>
<proteinExistence type="predicted"/>
<evidence type="ECO:0000313" key="1">
    <source>
        <dbReference type="EMBL" id="TCL66587.1"/>
    </source>
</evidence>
<name>A0A4V2QE58_HYDET</name>
<organism evidence="1 2">
    <name type="scientific">Hydrogenispora ethanolica</name>
    <dbReference type="NCBI Taxonomy" id="1082276"/>
    <lineage>
        <taxon>Bacteria</taxon>
        <taxon>Bacillati</taxon>
        <taxon>Bacillota</taxon>
        <taxon>Hydrogenispora</taxon>
    </lineage>
</organism>
<keyword evidence="2" id="KW-1185">Reference proteome</keyword>
<reference evidence="1 2" key="1">
    <citation type="submission" date="2019-03" db="EMBL/GenBank/DDBJ databases">
        <title>Genomic Encyclopedia of Type Strains, Phase IV (KMG-IV): sequencing the most valuable type-strain genomes for metagenomic binning, comparative biology and taxonomic classification.</title>
        <authorList>
            <person name="Goeker M."/>
        </authorList>
    </citation>
    <scope>NUCLEOTIDE SEQUENCE [LARGE SCALE GENOMIC DNA]</scope>
    <source>
        <strain evidence="1 2">LX-B</strain>
    </source>
</reference>
<dbReference type="Proteomes" id="UP000295008">
    <property type="component" value="Unassembled WGS sequence"/>
</dbReference>
<accession>A0A4V2QE58</accession>
<dbReference type="AlphaFoldDB" id="A0A4V2QE58"/>